<organism evidence="2 3">
    <name type="scientific">Pedobacter nutrimenti</name>
    <dbReference type="NCBI Taxonomy" id="1241337"/>
    <lineage>
        <taxon>Bacteria</taxon>
        <taxon>Pseudomonadati</taxon>
        <taxon>Bacteroidota</taxon>
        <taxon>Sphingobacteriia</taxon>
        <taxon>Sphingobacteriales</taxon>
        <taxon>Sphingobacteriaceae</taxon>
        <taxon>Pedobacter</taxon>
    </lineage>
</organism>
<accession>A0A318UMC9</accession>
<name>A0A318UMC9_9SPHI</name>
<evidence type="ECO:0000313" key="3">
    <source>
        <dbReference type="Proteomes" id="UP000248198"/>
    </source>
</evidence>
<protein>
    <submittedName>
        <fullName evidence="2">Type IX secretion system PorP/SprF family membrane protein</fullName>
    </submittedName>
</protein>
<evidence type="ECO:0000256" key="1">
    <source>
        <dbReference type="SAM" id="SignalP"/>
    </source>
</evidence>
<dbReference type="EMBL" id="QKLU01000001">
    <property type="protein sequence ID" value="PYF76577.1"/>
    <property type="molecule type" value="Genomic_DNA"/>
</dbReference>
<sequence length="336" mass="37900">MRVLFYIFLFFIFSTTCFAQQRPQYTQYIFNNYLLNPALSGIENYTDIKLGYRRQWTGIENAPVTSFLSANWKLGDDYLWRNSLSLPDRGDDPMSRNYMQNYTSSPSHHGVGVTAVLDKTGPISRLDVNLTYAYHLQLNDQLNLSVGVAAGVSRIGLDANALQFEYQDDPALRNAIVSQVKPDLGLGVWLYGARFFAGASVQQVIPQKLRFSGDPVYNTGKDVPHFFVTAGYKIFIDEEIAMTPSVMVKQVSPVPLSVDANLKFAFKDRFWLGGSYRKNDSFSAMAGININKLFNLTYSYDFVTSGLNKVSNGSHEIVLGIQLNNVYEVLSTQRMW</sequence>
<keyword evidence="1" id="KW-0732">Signal</keyword>
<dbReference type="AlphaFoldDB" id="A0A318UMC9"/>
<feature type="chain" id="PRO_5016388708" evidence="1">
    <location>
        <begin position="20"/>
        <end position="336"/>
    </location>
</feature>
<dbReference type="OrthoDB" id="1493187at2"/>
<proteinExistence type="predicted"/>
<dbReference type="RefSeq" id="WP_110826698.1">
    <property type="nucleotide sequence ID" value="NZ_QKLU01000001.1"/>
</dbReference>
<keyword evidence="3" id="KW-1185">Reference proteome</keyword>
<dbReference type="InterPro" id="IPR019861">
    <property type="entry name" value="PorP/SprF_Bacteroidetes"/>
</dbReference>
<evidence type="ECO:0000313" key="2">
    <source>
        <dbReference type="EMBL" id="PYF76577.1"/>
    </source>
</evidence>
<reference evidence="2 3" key="1">
    <citation type="submission" date="2018-06" db="EMBL/GenBank/DDBJ databases">
        <title>Genomic Encyclopedia of Archaeal and Bacterial Type Strains, Phase II (KMG-II): from individual species to whole genera.</title>
        <authorList>
            <person name="Goeker M."/>
        </authorList>
    </citation>
    <scope>NUCLEOTIDE SEQUENCE [LARGE SCALE GENOMIC DNA]</scope>
    <source>
        <strain evidence="2 3">DSM 27372</strain>
    </source>
</reference>
<gene>
    <name evidence="2" type="ORF">B0O44_10148</name>
</gene>
<dbReference type="Pfam" id="PF11751">
    <property type="entry name" value="PorP_SprF"/>
    <property type="match status" value="1"/>
</dbReference>
<comment type="caution">
    <text evidence="2">The sequence shown here is derived from an EMBL/GenBank/DDBJ whole genome shotgun (WGS) entry which is preliminary data.</text>
</comment>
<feature type="signal peptide" evidence="1">
    <location>
        <begin position="1"/>
        <end position="19"/>
    </location>
</feature>
<dbReference type="NCBIfam" id="TIGR03519">
    <property type="entry name" value="T9SS_PorP_fam"/>
    <property type="match status" value="1"/>
</dbReference>
<dbReference type="Proteomes" id="UP000248198">
    <property type="component" value="Unassembled WGS sequence"/>
</dbReference>